<accession>A0A6A7RV38</accession>
<reference evidence="1 2" key="1">
    <citation type="submission" date="2017-09" db="EMBL/GenBank/DDBJ databases">
        <title>Metagenomic Analysis Reveals Denitrifying Candidatus Accumulibacter and Flanking Population as a Source of N2O.</title>
        <authorList>
            <person name="Gao H."/>
            <person name="Mao Y."/>
            <person name="Zhao X."/>
            <person name="Liu W.-T."/>
            <person name="Zhang T."/>
            <person name="Wells G."/>
        </authorList>
    </citation>
    <scope>NUCLEOTIDE SEQUENCE [LARGE SCALE GENOMIC DNA]</scope>
    <source>
        <strain evidence="1">CANDO_2_IC</strain>
    </source>
</reference>
<name>A0A6A7RV38_9PROT</name>
<dbReference type="AlphaFoldDB" id="A0A6A7RV38"/>
<protein>
    <submittedName>
        <fullName evidence="1">Uncharacterized protein</fullName>
    </submittedName>
</protein>
<dbReference type="Proteomes" id="UP000342300">
    <property type="component" value="Unassembled WGS sequence"/>
</dbReference>
<gene>
    <name evidence="1" type="ORF">CRU78_13090</name>
</gene>
<organism evidence="1 2">
    <name type="scientific">Candidatus Accumulibacter phosphatis</name>
    <dbReference type="NCBI Taxonomy" id="327160"/>
    <lineage>
        <taxon>Bacteria</taxon>
        <taxon>Pseudomonadati</taxon>
        <taxon>Pseudomonadota</taxon>
        <taxon>Betaproteobacteria</taxon>
        <taxon>Candidatus Accumulibacter</taxon>
    </lineage>
</organism>
<evidence type="ECO:0000313" key="2">
    <source>
        <dbReference type="Proteomes" id="UP000342300"/>
    </source>
</evidence>
<comment type="caution">
    <text evidence="1">The sequence shown here is derived from an EMBL/GenBank/DDBJ whole genome shotgun (WGS) entry which is preliminary data.</text>
</comment>
<sequence length="74" mass="8102">MRCTASAYQVKARAVPKRPRKAIALQPRQLVSASENSDPCHSAAEVSINQPVRLAPKVIASGDSERVPRRPRKV</sequence>
<dbReference type="EMBL" id="PDHS01000314">
    <property type="protein sequence ID" value="MQM31395.1"/>
    <property type="molecule type" value="Genomic_DNA"/>
</dbReference>
<proteinExistence type="predicted"/>
<evidence type="ECO:0000313" key="1">
    <source>
        <dbReference type="EMBL" id="MQM31395.1"/>
    </source>
</evidence>